<accession>A0A381VGC5</accession>
<proteinExistence type="predicted"/>
<dbReference type="EMBL" id="UINC01008636">
    <property type="protein sequence ID" value="SVA38828.1"/>
    <property type="molecule type" value="Genomic_DNA"/>
</dbReference>
<feature type="non-terminal residue" evidence="1">
    <location>
        <position position="1"/>
    </location>
</feature>
<organism evidence="1">
    <name type="scientific">marine metagenome</name>
    <dbReference type="NCBI Taxonomy" id="408172"/>
    <lineage>
        <taxon>unclassified sequences</taxon>
        <taxon>metagenomes</taxon>
        <taxon>ecological metagenomes</taxon>
    </lineage>
</organism>
<evidence type="ECO:0000313" key="1">
    <source>
        <dbReference type="EMBL" id="SVA38828.1"/>
    </source>
</evidence>
<feature type="non-terminal residue" evidence="1">
    <location>
        <position position="269"/>
    </location>
</feature>
<dbReference type="AlphaFoldDB" id="A0A381VGC5"/>
<gene>
    <name evidence="1" type="ORF">METZ01_LOCUS91682</name>
</gene>
<reference evidence="1" key="1">
    <citation type="submission" date="2018-05" db="EMBL/GenBank/DDBJ databases">
        <authorList>
            <person name="Lanie J.A."/>
            <person name="Ng W.-L."/>
            <person name="Kazmierczak K.M."/>
            <person name="Andrzejewski T.M."/>
            <person name="Davidsen T.M."/>
            <person name="Wayne K.J."/>
            <person name="Tettelin H."/>
            <person name="Glass J.I."/>
            <person name="Rusch D."/>
            <person name="Podicherti R."/>
            <person name="Tsui H.-C.T."/>
            <person name="Winkler M.E."/>
        </authorList>
    </citation>
    <scope>NUCLEOTIDE SEQUENCE</scope>
</reference>
<name>A0A381VGC5_9ZZZZ</name>
<sequence>LQSNKNTELDLQQNILPMTKVKSIKQFCPIRRVGKDTYNHFFGYYNKNIWDKTGRYLLSQRVPMPTGDLTGKEVAEVGFFDLECDDVYRVIGDTSTWNWQMGCQLQWLGNNENWQIIYNTRKQSSTKVDAVYSDFCSTLYNIESNEKKELPLPVYVVSPNSKYALSVDYSRFQVTHPTIGYHATKLQSNLENAPENDGIYRLEIDTGEVELILSLCDLREFQPVASMDRAIHWVTHLEINPSSSRFLFIHRWTERVEDETCFLHRLFTV</sequence>
<protein>
    <submittedName>
        <fullName evidence="1">Uncharacterized protein</fullName>
    </submittedName>
</protein>